<keyword evidence="3 5" id="KW-1133">Transmembrane helix</keyword>
<organism evidence="8 9">
    <name type="scientific">Roridomyces roridus</name>
    <dbReference type="NCBI Taxonomy" id="1738132"/>
    <lineage>
        <taxon>Eukaryota</taxon>
        <taxon>Fungi</taxon>
        <taxon>Dikarya</taxon>
        <taxon>Basidiomycota</taxon>
        <taxon>Agaricomycotina</taxon>
        <taxon>Agaricomycetes</taxon>
        <taxon>Agaricomycetidae</taxon>
        <taxon>Agaricales</taxon>
        <taxon>Marasmiineae</taxon>
        <taxon>Mycenaceae</taxon>
        <taxon>Roridomyces</taxon>
    </lineage>
</organism>
<feature type="domain" description="TM7S3/TM198-like" evidence="7">
    <location>
        <begin position="78"/>
        <end position="283"/>
    </location>
</feature>
<comment type="caution">
    <text evidence="8">The sequence shown here is derived from an EMBL/GenBank/DDBJ whole genome shotgun (WGS) entry which is preliminary data.</text>
</comment>
<feature type="transmembrane region" description="Helical" evidence="5">
    <location>
        <begin position="210"/>
        <end position="231"/>
    </location>
</feature>
<feature type="transmembrane region" description="Helical" evidence="5">
    <location>
        <begin position="153"/>
        <end position="178"/>
    </location>
</feature>
<evidence type="ECO:0000259" key="7">
    <source>
        <dbReference type="Pfam" id="PF13886"/>
    </source>
</evidence>
<evidence type="ECO:0000256" key="5">
    <source>
        <dbReference type="SAM" id="Phobius"/>
    </source>
</evidence>
<feature type="chain" id="PRO_5042247931" description="TM7S3/TM198-like domain-containing protein" evidence="6">
    <location>
        <begin position="27"/>
        <end position="343"/>
    </location>
</feature>
<feature type="transmembrane region" description="Helical" evidence="5">
    <location>
        <begin position="73"/>
        <end position="90"/>
    </location>
</feature>
<dbReference type="Proteomes" id="UP001221142">
    <property type="component" value="Unassembled WGS sequence"/>
</dbReference>
<dbReference type="AlphaFoldDB" id="A0AAD7B4Y0"/>
<protein>
    <recommendedName>
        <fullName evidence="7">TM7S3/TM198-like domain-containing protein</fullName>
    </recommendedName>
</protein>
<evidence type="ECO:0000313" key="8">
    <source>
        <dbReference type="EMBL" id="KAJ7610885.1"/>
    </source>
</evidence>
<keyword evidence="2 5" id="KW-0812">Transmembrane</keyword>
<name>A0AAD7B4Y0_9AGAR</name>
<feature type="transmembrane region" description="Helical" evidence="5">
    <location>
        <begin position="184"/>
        <end position="205"/>
    </location>
</feature>
<dbReference type="Pfam" id="PF13886">
    <property type="entry name" value="TM7S3_TM198"/>
    <property type="match status" value="1"/>
</dbReference>
<evidence type="ECO:0000256" key="3">
    <source>
        <dbReference type="ARBA" id="ARBA00022989"/>
    </source>
</evidence>
<sequence length="343" mass="36297">MALAATWMIATLFWTFLTVFSTPAVASPTGLLPRSSFTVNNETGTIYVFGSSGSPIEQGPATDGSGTNFNAPAAIWLIFCLTIGIPMALAGIRGWRLTTGVGIGLASSVCTWAAFINSVDSSGVSDLPLTAIIIVFFCCGFALGIFEIARLGGITAIGIAGGLAFGIRIVLLRAGLIISSTELYALNWGIVALCGVIGGLSLIWFQRYGLLFGCASIGTFLAALGIDLIMAKQSGMSMGLRLLFDRNSSHIAYLLTNGYTPNLTTRIIIIASMGLTPILALIQHRLFPGPFTRRPIESDAALAIDFPTAGLNMEPKRATFFVQLWDGAKEKGGTNKHNRFSVV</sequence>
<feature type="transmembrane region" description="Helical" evidence="5">
    <location>
        <begin position="263"/>
        <end position="282"/>
    </location>
</feature>
<dbReference type="GO" id="GO:0016020">
    <property type="term" value="C:membrane"/>
    <property type="evidence" value="ECO:0007669"/>
    <property type="project" value="UniProtKB-SubCell"/>
</dbReference>
<dbReference type="EMBL" id="JARKIF010000034">
    <property type="protein sequence ID" value="KAJ7610885.1"/>
    <property type="molecule type" value="Genomic_DNA"/>
</dbReference>
<comment type="subcellular location">
    <subcellularLocation>
        <location evidence="1">Membrane</location>
        <topology evidence="1">Multi-pass membrane protein</topology>
    </subcellularLocation>
</comment>
<evidence type="ECO:0000256" key="4">
    <source>
        <dbReference type="ARBA" id="ARBA00023136"/>
    </source>
</evidence>
<gene>
    <name evidence="8" type="ORF">FB45DRAFT_844305</name>
</gene>
<evidence type="ECO:0000256" key="1">
    <source>
        <dbReference type="ARBA" id="ARBA00004141"/>
    </source>
</evidence>
<feature type="transmembrane region" description="Helical" evidence="5">
    <location>
        <begin position="97"/>
        <end position="115"/>
    </location>
</feature>
<keyword evidence="9" id="KW-1185">Reference proteome</keyword>
<feature type="signal peptide" evidence="6">
    <location>
        <begin position="1"/>
        <end position="26"/>
    </location>
</feature>
<accession>A0AAD7B4Y0</accession>
<keyword evidence="4 5" id="KW-0472">Membrane</keyword>
<evidence type="ECO:0000256" key="6">
    <source>
        <dbReference type="SAM" id="SignalP"/>
    </source>
</evidence>
<dbReference type="InterPro" id="IPR025256">
    <property type="entry name" value="TM7S3/TM198-like_dom"/>
</dbReference>
<evidence type="ECO:0000313" key="9">
    <source>
        <dbReference type="Proteomes" id="UP001221142"/>
    </source>
</evidence>
<reference evidence="8" key="1">
    <citation type="submission" date="2023-03" db="EMBL/GenBank/DDBJ databases">
        <title>Massive genome expansion in bonnet fungi (Mycena s.s.) driven by repeated elements and novel gene families across ecological guilds.</title>
        <authorList>
            <consortium name="Lawrence Berkeley National Laboratory"/>
            <person name="Harder C.B."/>
            <person name="Miyauchi S."/>
            <person name="Viragh M."/>
            <person name="Kuo A."/>
            <person name="Thoen E."/>
            <person name="Andreopoulos B."/>
            <person name="Lu D."/>
            <person name="Skrede I."/>
            <person name="Drula E."/>
            <person name="Henrissat B."/>
            <person name="Morin E."/>
            <person name="Kohler A."/>
            <person name="Barry K."/>
            <person name="LaButti K."/>
            <person name="Morin E."/>
            <person name="Salamov A."/>
            <person name="Lipzen A."/>
            <person name="Mereny Z."/>
            <person name="Hegedus B."/>
            <person name="Baldrian P."/>
            <person name="Stursova M."/>
            <person name="Weitz H."/>
            <person name="Taylor A."/>
            <person name="Grigoriev I.V."/>
            <person name="Nagy L.G."/>
            <person name="Martin F."/>
            <person name="Kauserud H."/>
        </authorList>
    </citation>
    <scope>NUCLEOTIDE SEQUENCE</scope>
    <source>
        <strain evidence="8">9284</strain>
    </source>
</reference>
<evidence type="ECO:0000256" key="2">
    <source>
        <dbReference type="ARBA" id="ARBA00022692"/>
    </source>
</evidence>
<keyword evidence="6" id="KW-0732">Signal</keyword>
<proteinExistence type="predicted"/>
<feature type="transmembrane region" description="Helical" evidence="5">
    <location>
        <begin position="127"/>
        <end position="146"/>
    </location>
</feature>